<proteinExistence type="predicted"/>
<dbReference type="AlphaFoldDB" id="A0A7L5E6E2"/>
<dbReference type="Proteomes" id="UP000503278">
    <property type="component" value="Chromosome"/>
</dbReference>
<feature type="transmembrane region" description="Helical" evidence="1">
    <location>
        <begin position="6"/>
        <end position="26"/>
    </location>
</feature>
<dbReference type="InterPro" id="IPR008620">
    <property type="entry name" value="FixH"/>
</dbReference>
<evidence type="ECO:0000256" key="1">
    <source>
        <dbReference type="SAM" id="Phobius"/>
    </source>
</evidence>
<name>A0A7L5E6E2_9SPHI</name>
<evidence type="ECO:0000313" key="3">
    <source>
        <dbReference type="Proteomes" id="UP000503278"/>
    </source>
</evidence>
<keyword evidence="3" id="KW-1185">Reference proteome</keyword>
<protein>
    <submittedName>
        <fullName evidence="2">Nitrogen fixation protein FixH</fullName>
    </submittedName>
</protein>
<dbReference type="Pfam" id="PF05751">
    <property type="entry name" value="FixH"/>
    <property type="match status" value="1"/>
</dbReference>
<gene>
    <name evidence="2" type="ORF">HH214_21170</name>
</gene>
<dbReference type="RefSeq" id="WP_169610950.1">
    <property type="nucleotide sequence ID" value="NZ_CP051682.1"/>
</dbReference>
<organism evidence="2 3">
    <name type="scientific">Mucilaginibacter robiniae</name>
    <dbReference type="NCBI Taxonomy" id="2728022"/>
    <lineage>
        <taxon>Bacteria</taxon>
        <taxon>Pseudomonadati</taxon>
        <taxon>Bacteroidota</taxon>
        <taxon>Sphingobacteriia</taxon>
        <taxon>Sphingobacteriales</taxon>
        <taxon>Sphingobacteriaceae</taxon>
        <taxon>Mucilaginibacter</taxon>
    </lineage>
</organism>
<accession>A0A7L5E6E2</accession>
<dbReference type="KEGG" id="mrob:HH214_21170"/>
<keyword evidence="1" id="KW-0812">Transmembrane</keyword>
<keyword evidence="1" id="KW-0472">Membrane</keyword>
<evidence type="ECO:0000313" key="2">
    <source>
        <dbReference type="EMBL" id="QJD98208.1"/>
    </source>
</evidence>
<dbReference type="EMBL" id="CP051682">
    <property type="protein sequence ID" value="QJD98208.1"/>
    <property type="molecule type" value="Genomic_DNA"/>
</dbReference>
<keyword evidence="1" id="KW-1133">Transmembrane helix</keyword>
<sequence length="140" mass="16300">MNWGKYLVAGMGSFMLFIISMGVYMFTQPADDYDKQYYEKGLTFDHDYVREKQVAQDKAQPVISFSDNNLIVRFTQPADGSVKFEHASNHRLDKMFSIQSNAGNVVSIPLEQLSTGQWHLRFEWASLHKNYLYEQEVYLP</sequence>
<reference evidence="2 3" key="1">
    <citation type="submission" date="2020-04" db="EMBL/GenBank/DDBJ databases">
        <title>Genome sequencing of novel species.</title>
        <authorList>
            <person name="Heo J."/>
            <person name="Kim S.-J."/>
            <person name="Kim J.-S."/>
            <person name="Hong S.-B."/>
            <person name="Kwon S.-W."/>
        </authorList>
    </citation>
    <scope>NUCLEOTIDE SEQUENCE [LARGE SCALE GENOMIC DNA]</scope>
    <source>
        <strain evidence="2 3">F39-2</strain>
    </source>
</reference>